<feature type="region of interest" description="Disordered" evidence="1">
    <location>
        <begin position="130"/>
        <end position="191"/>
    </location>
</feature>
<feature type="compositionally biased region" description="Polar residues" evidence="1">
    <location>
        <begin position="173"/>
        <end position="183"/>
    </location>
</feature>
<reference evidence="2 3" key="1">
    <citation type="journal article" date="2010" name="Science">
        <title>Genomic comparison of the ants Camponotus floridanus and Harpegnathos saltator.</title>
        <authorList>
            <person name="Bonasio R."/>
            <person name="Zhang G."/>
            <person name="Ye C."/>
            <person name="Mutti N.S."/>
            <person name="Fang X."/>
            <person name="Qin N."/>
            <person name="Donahue G."/>
            <person name="Yang P."/>
            <person name="Li Q."/>
            <person name="Li C."/>
            <person name="Zhang P."/>
            <person name="Huang Z."/>
            <person name="Berger S.L."/>
            <person name="Reinberg D."/>
            <person name="Wang J."/>
            <person name="Liebig J."/>
        </authorList>
    </citation>
    <scope>NUCLEOTIDE SEQUENCE [LARGE SCALE GENOMIC DNA]</scope>
    <source>
        <strain evidence="2 3">R22 G/1</strain>
    </source>
</reference>
<feature type="region of interest" description="Disordered" evidence="1">
    <location>
        <begin position="92"/>
        <end position="117"/>
    </location>
</feature>
<dbReference type="InParanoid" id="E2C931"/>
<sequence length="412" mass="45130">MLIKIPSRLQATAGIVRKPPAFSTPVYSNSYLPAAMQVIFHAVEQLKLLQSEEMLLTNSAVQSSSTTQSMKHQQLQSTTPKTTPAISTIATTAVHSKTTGTPKLSSTSPSIPIEASSHGLSETYNDLTKAVQPSTTSVSTSYDHEETPEVNEETAETNYATPETNHESPEPVQETQEPNQEISEVNEEDKISTIENYSGQTSEVGSSLDDGVSQQQSKQVTVSETQANLKKKEPTIDSVVDEIYVIVKPTISPLIDISNITDMSKGTTGISIEKMESIEDEEEETRFTLLGEKVAQVPRPSLNSYLRRTKVPPSRALQQLANLYDALSKDARKQGFARFTGYSDEVLQALQSSAEGGVGPQLKTLLEKVVERSELTRDDAKSRTTEALRDLDDPASALNKDLRRLLPLRYTA</sequence>
<dbReference type="EMBL" id="GL453772">
    <property type="protein sequence ID" value="EFN75549.1"/>
    <property type="molecule type" value="Genomic_DNA"/>
</dbReference>
<gene>
    <name evidence="2" type="ORF">EAI_01213</name>
</gene>
<evidence type="ECO:0000313" key="2">
    <source>
        <dbReference type="EMBL" id="EFN75549.1"/>
    </source>
</evidence>
<dbReference type="OrthoDB" id="8197773at2759"/>
<dbReference type="Proteomes" id="UP000008237">
    <property type="component" value="Unassembled WGS sequence"/>
</dbReference>
<evidence type="ECO:0000256" key="1">
    <source>
        <dbReference type="SAM" id="MobiDB-lite"/>
    </source>
</evidence>
<name>E2C931_HARSA</name>
<feature type="compositionally biased region" description="Polar residues" evidence="1">
    <location>
        <begin position="93"/>
        <end position="110"/>
    </location>
</feature>
<accession>E2C931</accession>
<dbReference type="AlphaFoldDB" id="E2C931"/>
<dbReference type="OMA" id="ISHINWY"/>
<proteinExistence type="predicted"/>
<evidence type="ECO:0000313" key="3">
    <source>
        <dbReference type="Proteomes" id="UP000008237"/>
    </source>
</evidence>
<feature type="compositionally biased region" description="Polar residues" evidence="1">
    <location>
        <begin position="130"/>
        <end position="141"/>
    </location>
</feature>
<organism evidence="3">
    <name type="scientific">Harpegnathos saltator</name>
    <name type="common">Jerdon's jumping ant</name>
    <dbReference type="NCBI Taxonomy" id="610380"/>
    <lineage>
        <taxon>Eukaryota</taxon>
        <taxon>Metazoa</taxon>
        <taxon>Ecdysozoa</taxon>
        <taxon>Arthropoda</taxon>
        <taxon>Hexapoda</taxon>
        <taxon>Insecta</taxon>
        <taxon>Pterygota</taxon>
        <taxon>Neoptera</taxon>
        <taxon>Endopterygota</taxon>
        <taxon>Hymenoptera</taxon>
        <taxon>Apocrita</taxon>
        <taxon>Aculeata</taxon>
        <taxon>Formicoidea</taxon>
        <taxon>Formicidae</taxon>
        <taxon>Ponerinae</taxon>
        <taxon>Ponerini</taxon>
        <taxon>Harpegnathos</taxon>
    </lineage>
</organism>
<keyword evidence="3" id="KW-1185">Reference proteome</keyword>
<protein>
    <submittedName>
        <fullName evidence="2">Uncharacterized protein</fullName>
    </submittedName>
</protein>